<gene>
    <name evidence="2" type="ORF">H9763_00915</name>
</gene>
<evidence type="ECO:0000313" key="2">
    <source>
        <dbReference type="EMBL" id="HJB90014.1"/>
    </source>
</evidence>
<organism evidence="2 3">
    <name type="scientific">Candidatus Eisenbergiella merdigallinarum</name>
    <dbReference type="NCBI Taxonomy" id="2838552"/>
    <lineage>
        <taxon>Bacteria</taxon>
        <taxon>Bacillati</taxon>
        <taxon>Bacillota</taxon>
        <taxon>Clostridia</taxon>
        <taxon>Lachnospirales</taxon>
        <taxon>Lachnospiraceae</taxon>
        <taxon>Eisenbergiella</taxon>
    </lineage>
</organism>
<dbReference type="Proteomes" id="UP000886883">
    <property type="component" value="Unassembled WGS sequence"/>
</dbReference>
<feature type="compositionally biased region" description="Acidic residues" evidence="1">
    <location>
        <begin position="31"/>
        <end position="47"/>
    </location>
</feature>
<feature type="compositionally biased region" description="Basic and acidic residues" evidence="1">
    <location>
        <begin position="73"/>
        <end position="85"/>
    </location>
</feature>
<proteinExistence type="predicted"/>
<feature type="compositionally biased region" description="Basic and acidic residues" evidence="1">
    <location>
        <begin position="94"/>
        <end position="113"/>
    </location>
</feature>
<reference evidence="2" key="1">
    <citation type="journal article" date="2021" name="PeerJ">
        <title>Extensive microbial diversity within the chicken gut microbiome revealed by metagenomics and culture.</title>
        <authorList>
            <person name="Gilroy R."/>
            <person name="Ravi A."/>
            <person name="Getino M."/>
            <person name="Pursley I."/>
            <person name="Horton D.L."/>
            <person name="Alikhan N.F."/>
            <person name="Baker D."/>
            <person name="Gharbi K."/>
            <person name="Hall N."/>
            <person name="Watson M."/>
            <person name="Adriaenssens E.M."/>
            <person name="Foster-Nyarko E."/>
            <person name="Jarju S."/>
            <person name="Secka A."/>
            <person name="Antonio M."/>
            <person name="Oren A."/>
            <person name="Chaudhuri R.R."/>
            <person name="La Ragione R."/>
            <person name="Hildebrand F."/>
            <person name="Pallen M.J."/>
        </authorList>
    </citation>
    <scope>NUCLEOTIDE SEQUENCE</scope>
    <source>
        <strain evidence="2">USAMLcec3-2134</strain>
    </source>
</reference>
<evidence type="ECO:0008006" key="4">
    <source>
        <dbReference type="Google" id="ProtNLM"/>
    </source>
</evidence>
<reference evidence="2" key="2">
    <citation type="submission" date="2021-04" db="EMBL/GenBank/DDBJ databases">
        <authorList>
            <person name="Gilroy R."/>
        </authorList>
    </citation>
    <scope>NUCLEOTIDE SEQUENCE</scope>
    <source>
        <strain evidence="2">USAMLcec3-2134</strain>
    </source>
</reference>
<dbReference type="EMBL" id="DWXE01000004">
    <property type="protein sequence ID" value="HJB90014.1"/>
    <property type="molecule type" value="Genomic_DNA"/>
</dbReference>
<protein>
    <recommendedName>
        <fullName evidence="4">Scaffolding protein</fullName>
    </recommendedName>
</protein>
<accession>A0A9D2MP54</accession>
<feature type="region of interest" description="Disordered" evidence="1">
    <location>
        <begin position="21"/>
        <end position="113"/>
    </location>
</feature>
<evidence type="ECO:0000313" key="3">
    <source>
        <dbReference type="Proteomes" id="UP000886883"/>
    </source>
</evidence>
<comment type="caution">
    <text evidence="2">The sequence shown here is derived from an EMBL/GenBank/DDBJ whole genome shotgun (WGS) entry which is preliminary data.</text>
</comment>
<name>A0A9D2MP54_9FIRM</name>
<feature type="region of interest" description="Disordered" evidence="1">
    <location>
        <begin position="163"/>
        <end position="211"/>
    </location>
</feature>
<feature type="compositionally biased region" description="Basic residues" evidence="1">
    <location>
        <begin position="202"/>
        <end position="211"/>
    </location>
</feature>
<dbReference type="AlphaFoldDB" id="A0A9D2MP54"/>
<evidence type="ECO:0000256" key="1">
    <source>
        <dbReference type="SAM" id="MobiDB-lite"/>
    </source>
</evidence>
<feature type="compositionally biased region" description="Basic and acidic residues" evidence="1">
    <location>
        <begin position="175"/>
        <end position="188"/>
    </location>
</feature>
<sequence>MMKLMNLKKRFWTMDLQLFADDSEAGGNGGSDDDPGDDGADEGDDDPDEKKFSQRDMDEAVQKRLAREKRKWMREQQKNREKETSKGGSTGAEKAGKEAEEDPEKRDAINKASRLEVKVACYEAGVAKDSVDDVAALAHAYMEGDDSLDLEEAIEKVVKKYPQFKAQKEEDPEDKDPNRGKAWGERQGRGRTSVSGVEAAFRKKNPGLKID</sequence>
<feature type="compositionally biased region" description="Basic and acidic residues" evidence="1">
    <location>
        <begin position="48"/>
        <end position="62"/>
    </location>
</feature>